<evidence type="ECO:0000256" key="8">
    <source>
        <dbReference type="SAM" id="Phobius"/>
    </source>
</evidence>
<accession>A0A430AP35</accession>
<feature type="transmembrane region" description="Helical" evidence="8">
    <location>
        <begin position="229"/>
        <end position="245"/>
    </location>
</feature>
<proteinExistence type="inferred from homology"/>
<dbReference type="GO" id="GO:1903785">
    <property type="term" value="P:L-valine transmembrane transport"/>
    <property type="evidence" value="ECO:0007669"/>
    <property type="project" value="TreeGrafter"/>
</dbReference>
<gene>
    <name evidence="9" type="ORF">CBF27_11570</name>
</gene>
<dbReference type="PANTHER" id="PTHR34979">
    <property type="entry name" value="INNER MEMBRANE PROTEIN YGAZ"/>
    <property type="match status" value="1"/>
</dbReference>
<evidence type="ECO:0000256" key="5">
    <source>
        <dbReference type="ARBA" id="ARBA00022692"/>
    </source>
</evidence>
<feature type="transmembrane region" description="Helical" evidence="8">
    <location>
        <begin position="56"/>
        <end position="78"/>
    </location>
</feature>
<dbReference type="PANTHER" id="PTHR34979:SF1">
    <property type="entry name" value="INNER MEMBRANE PROTEIN YGAZ"/>
    <property type="match status" value="1"/>
</dbReference>
<keyword evidence="10" id="KW-1185">Reference proteome</keyword>
<evidence type="ECO:0000256" key="7">
    <source>
        <dbReference type="ARBA" id="ARBA00023136"/>
    </source>
</evidence>
<evidence type="ECO:0000256" key="2">
    <source>
        <dbReference type="ARBA" id="ARBA00010735"/>
    </source>
</evidence>
<dbReference type="Pfam" id="PF03591">
    <property type="entry name" value="AzlC"/>
    <property type="match status" value="1"/>
</dbReference>
<dbReference type="InterPro" id="IPR011606">
    <property type="entry name" value="Brnchd-chn_aa_trnsp_permease"/>
</dbReference>
<keyword evidence="5 8" id="KW-0812">Transmembrane</keyword>
<evidence type="ECO:0000313" key="9">
    <source>
        <dbReference type="EMBL" id="RSU09930.1"/>
    </source>
</evidence>
<comment type="similarity">
    <text evidence="2">Belongs to the AzlC family.</text>
</comment>
<keyword evidence="3" id="KW-0813">Transport</keyword>
<protein>
    <submittedName>
        <fullName evidence="9">Branched-chain amino acid transporter AzlC</fullName>
    </submittedName>
</protein>
<name>A0A430AP35_9ENTE</name>
<dbReference type="AlphaFoldDB" id="A0A430AP35"/>
<keyword evidence="6 8" id="KW-1133">Transmembrane helix</keyword>
<keyword evidence="7 8" id="KW-0472">Membrane</keyword>
<dbReference type="GO" id="GO:0005886">
    <property type="term" value="C:plasma membrane"/>
    <property type="evidence" value="ECO:0007669"/>
    <property type="project" value="UniProtKB-SubCell"/>
</dbReference>
<organism evidence="9 10">
    <name type="scientific">Vagococcus acidifermentans</name>
    <dbReference type="NCBI Taxonomy" id="564710"/>
    <lineage>
        <taxon>Bacteria</taxon>
        <taxon>Bacillati</taxon>
        <taxon>Bacillota</taxon>
        <taxon>Bacilli</taxon>
        <taxon>Lactobacillales</taxon>
        <taxon>Enterococcaceae</taxon>
        <taxon>Vagococcus</taxon>
    </lineage>
</organism>
<dbReference type="Proteomes" id="UP000286773">
    <property type="component" value="Unassembled WGS sequence"/>
</dbReference>
<dbReference type="EMBL" id="NGKC01000015">
    <property type="protein sequence ID" value="RSU09930.1"/>
    <property type="molecule type" value="Genomic_DNA"/>
</dbReference>
<evidence type="ECO:0000256" key="6">
    <source>
        <dbReference type="ARBA" id="ARBA00022989"/>
    </source>
</evidence>
<comment type="caution">
    <text evidence="9">The sequence shown here is derived from an EMBL/GenBank/DDBJ whole genome shotgun (WGS) entry which is preliminary data.</text>
</comment>
<evidence type="ECO:0000313" key="10">
    <source>
        <dbReference type="Proteomes" id="UP000286773"/>
    </source>
</evidence>
<evidence type="ECO:0000256" key="3">
    <source>
        <dbReference type="ARBA" id="ARBA00022448"/>
    </source>
</evidence>
<evidence type="ECO:0000256" key="4">
    <source>
        <dbReference type="ARBA" id="ARBA00022475"/>
    </source>
</evidence>
<comment type="subcellular location">
    <subcellularLocation>
        <location evidence="1">Cell membrane</location>
        <topology evidence="1">Multi-pass membrane protein</topology>
    </subcellularLocation>
</comment>
<sequence>MFRRFRRDYVTNEYSKGYITFKEGVKACVPTILGYLGIGIAAGVVGKSSGLSLLEITLLSVIVYAGSAQFIITGMLLIHSPVTAIVFTTFLVNLRHFLMSLSVADYFRKEKMLPSIGIGTLLTDESYGVLMTAIMNRKQVSVAWTNGLNVTAYLVWILSTMLGGILGEWLPNPEKIGLDFALSAMFIGLIVLQVERPMRKRTKQTVTTLLTVIVSLYVLMRWLSPEMSVLIATLLGCGMGVMLHDDDK</sequence>
<keyword evidence="4" id="KW-1003">Cell membrane</keyword>
<evidence type="ECO:0000256" key="1">
    <source>
        <dbReference type="ARBA" id="ARBA00004651"/>
    </source>
</evidence>
<feature type="transmembrane region" description="Helical" evidence="8">
    <location>
        <begin position="147"/>
        <end position="170"/>
    </location>
</feature>
<feature type="transmembrane region" description="Helical" evidence="8">
    <location>
        <begin position="176"/>
        <end position="194"/>
    </location>
</feature>
<feature type="transmembrane region" description="Helical" evidence="8">
    <location>
        <begin position="206"/>
        <end position="223"/>
    </location>
</feature>
<reference evidence="9 10" key="1">
    <citation type="submission" date="2017-05" db="EMBL/GenBank/DDBJ databases">
        <title>Vagococcus spp. assemblies.</title>
        <authorList>
            <person name="Gulvik C.A."/>
        </authorList>
    </citation>
    <scope>NUCLEOTIDE SEQUENCE [LARGE SCALE GENOMIC DNA]</scope>
    <source>
        <strain evidence="9 10">LMG 24798</strain>
    </source>
</reference>
<dbReference type="OrthoDB" id="3177005at2"/>